<feature type="DNA-binding region" description="H-T-H motif" evidence="4">
    <location>
        <begin position="53"/>
        <end position="72"/>
    </location>
</feature>
<keyword evidence="1" id="KW-0805">Transcription regulation</keyword>
<keyword evidence="2 4" id="KW-0238">DNA-binding</keyword>
<dbReference type="InterPro" id="IPR050109">
    <property type="entry name" value="HTH-type_TetR-like_transc_reg"/>
</dbReference>
<dbReference type="InterPro" id="IPR036271">
    <property type="entry name" value="Tet_transcr_reg_TetR-rel_C_sf"/>
</dbReference>
<evidence type="ECO:0000259" key="5">
    <source>
        <dbReference type="PROSITE" id="PS50977"/>
    </source>
</evidence>
<proteinExistence type="predicted"/>
<dbReference type="Pfam" id="PF02909">
    <property type="entry name" value="TetR_C_1"/>
    <property type="match status" value="1"/>
</dbReference>
<accession>A0ABR7L7Y0</accession>
<protein>
    <submittedName>
        <fullName evidence="6">TetR/AcrR family transcriptional regulator</fullName>
    </submittedName>
</protein>
<evidence type="ECO:0000313" key="7">
    <source>
        <dbReference type="Proteomes" id="UP000734823"/>
    </source>
</evidence>
<dbReference type="InterPro" id="IPR001647">
    <property type="entry name" value="HTH_TetR"/>
</dbReference>
<comment type="caution">
    <text evidence="6">The sequence shown here is derived from an EMBL/GenBank/DDBJ whole genome shotgun (WGS) entry which is preliminary data.</text>
</comment>
<feature type="domain" description="HTH tetR-type" evidence="5">
    <location>
        <begin position="30"/>
        <end position="90"/>
    </location>
</feature>
<dbReference type="InterPro" id="IPR009057">
    <property type="entry name" value="Homeodomain-like_sf"/>
</dbReference>
<dbReference type="SUPFAM" id="SSF46689">
    <property type="entry name" value="Homeodomain-like"/>
    <property type="match status" value="1"/>
</dbReference>
<dbReference type="InterPro" id="IPR004111">
    <property type="entry name" value="Repressor_TetR_C"/>
</dbReference>
<evidence type="ECO:0000256" key="4">
    <source>
        <dbReference type="PROSITE-ProRule" id="PRU00335"/>
    </source>
</evidence>
<dbReference type="Proteomes" id="UP000734823">
    <property type="component" value="Unassembled WGS sequence"/>
</dbReference>
<dbReference type="SUPFAM" id="SSF48498">
    <property type="entry name" value="Tetracyclin repressor-like, C-terminal domain"/>
    <property type="match status" value="1"/>
</dbReference>
<dbReference type="Gene3D" id="1.10.357.10">
    <property type="entry name" value="Tetracycline Repressor, domain 2"/>
    <property type="match status" value="1"/>
</dbReference>
<evidence type="ECO:0000256" key="1">
    <source>
        <dbReference type="ARBA" id="ARBA00023015"/>
    </source>
</evidence>
<evidence type="ECO:0000313" key="6">
    <source>
        <dbReference type="EMBL" id="MBC6448504.1"/>
    </source>
</evidence>
<dbReference type="Gene3D" id="1.10.10.60">
    <property type="entry name" value="Homeodomain-like"/>
    <property type="match status" value="1"/>
</dbReference>
<dbReference type="Pfam" id="PF00440">
    <property type="entry name" value="TetR_N"/>
    <property type="match status" value="1"/>
</dbReference>
<reference evidence="6 7" key="1">
    <citation type="submission" date="2020-06" db="EMBL/GenBank/DDBJ databases">
        <title>Actinokineospora xiongansis sp. nov., isolated from soil of Baiyangdian.</title>
        <authorList>
            <person name="Zhang X."/>
        </authorList>
    </citation>
    <scope>NUCLEOTIDE SEQUENCE [LARGE SCALE GENOMIC DNA]</scope>
    <source>
        <strain evidence="6 7">HBU206404</strain>
    </source>
</reference>
<name>A0ABR7L7Y0_9PSEU</name>
<sequence length="246" mass="26018">MADQTSTGLPRSIEAAWGLGERPSRGPKPGLTLDRIVAAAITVADTEGLDALSMGRVAKELGSSAMSLYRYVTAKDELLALMVDAGFGAPPEPMPEDWRAGLTCWARAEFMALITRPWLVQVPITGPPVTPNQLGWLESGLKSLSRTGLDAGAKMSAILLVTGYSRNAATLAIQIVAPPGEQIMPDYAAVLRKLIDPDTFPELTAVVDSGIFDADDDHSAEFDFGLDRILDGVAALLPAKGEAATE</sequence>
<gene>
    <name evidence="6" type="ORF">GPZ80_15120</name>
</gene>
<dbReference type="RefSeq" id="WP_187220974.1">
    <property type="nucleotide sequence ID" value="NZ_JABVED010000007.1"/>
</dbReference>
<dbReference type="PROSITE" id="PS50977">
    <property type="entry name" value="HTH_TETR_2"/>
    <property type="match status" value="1"/>
</dbReference>
<keyword evidence="3" id="KW-0804">Transcription</keyword>
<dbReference type="PANTHER" id="PTHR30055">
    <property type="entry name" value="HTH-TYPE TRANSCRIPTIONAL REGULATOR RUTR"/>
    <property type="match status" value="1"/>
</dbReference>
<evidence type="ECO:0000256" key="3">
    <source>
        <dbReference type="ARBA" id="ARBA00023163"/>
    </source>
</evidence>
<dbReference type="PANTHER" id="PTHR30055:SF151">
    <property type="entry name" value="TRANSCRIPTIONAL REGULATORY PROTEIN"/>
    <property type="match status" value="1"/>
</dbReference>
<evidence type="ECO:0000256" key="2">
    <source>
        <dbReference type="ARBA" id="ARBA00023125"/>
    </source>
</evidence>
<organism evidence="6 7">
    <name type="scientific">Actinokineospora xionganensis</name>
    <dbReference type="NCBI Taxonomy" id="2684470"/>
    <lineage>
        <taxon>Bacteria</taxon>
        <taxon>Bacillati</taxon>
        <taxon>Actinomycetota</taxon>
        <taxon>Actinomycetes</taxon>
        <taxon>Pseudonocardiales</taxon>
        <taxon>Pseudonocardiaceae</taxon>
        <taxon>Actinokineospora</taxon>
    </lineage>
</organism>
<keyword evidence="7" id="KW-1185">Reference proteome</keyword>
<dbReference type="EMBL" id="JABVED010000007">
    <property type="protein sequence ID" value="MBC6448504.1"/>
    <property type="molecule type" value="Genomic_DNA"/>
</dbReference>